<evidence type="ECO:0008006" key="4">
    <source>
        <dbReference type="Google" id="ProtNLM"/>
    </source>
</evidence>
<dbReference type="RefSeq" id="WP_208077860.1">
    <property type="nucleotide sequence ID" value="NZ_CP071869.1"/>
</dbReference>
<feature type="signal peptide" evidence="1">
    <location>
        <begin position="1"/>
        <end position="20"/>
    </location>
</feature>
<proteinExistence type="predicted"/>
<dbReference type="Proteomes" id="UP000663920">
    <property type="component" value="Chromosome"/>
</dbReference>
<accession>A0A975H6Q6</accession>
<dbReference type="InterPro" id="IPR046495">
    <property type="entry name" value="DUF6588"/>
</dbReference>
<feature type="chain" id="PRO_5037746611" description="Outer membrane protein beta-barrel domain-containing protein" evidence="1">
    <location>
        <begin position="21"/>
        <end position="351"/>
    </location>
</feature>
<keyword evidence="1" id="KW-0732">Signal</keyword>
<evidence type="ECO:0000256" key="1">
    <source>
        <dbReference type="SAM" id="SignalP"/>
    </source>
</evidence>
<evidence type="ECO:0000313" key="2">
    <source>
        <dbReference type="EMBL" id="QTE22169.1"/>
    </source>
</evidence>
<keyword evidence="3" id="KW-1185">Reference proteome</keyword>
<dbReference type="EMBL" id="CP071869">
    <property type="protein sequence ID" value="QTE22169.1"/>
    <property type="molecule type" value="Genomic_DNA"/>
</dbReference>
<dbReference type="Pfam" id="PF20230">
    <property type="entry name" value="DUF6588"/>
    <property type="match status" value="1"/>
</dbReference>
<evidence type="ECO:0000313" key="3">
    <source>
        <dbReference type="Proteomes" id="UP000663920"/>
    </source>
</evidence>
<sequence>MKKSILIFIGVFTLVFNSNAQEGLENILFADLSDANKLTKGYLTPVAEGLIFGMSNSWYHTAKVHKPFGFDISIGGNFSFAGDNQNNFDINSLKLSNKITKNPSTSPTILSKGLAEVNAFEVTIPANSDPNINGGVHPELRRNFTMPDGFGDELPFNSIPTPAVQLSLGLPAKFEATLRFVPKVGGSETKANLFGLGLKKEITDWFGPMDKTPLHISLLGAFTNMTVAHNIKDPNGNDINISNGLAELKLNSYTFQALASLNFPIINLYGGVGYISGSSTLRLGGEYKLQYSDGINNFTRTLNDPLNLDYDTSGFTTTLGARLSLGFFKIYGSYTLQKYNTANLGIAFSFR</sequence>
<gene>
    <name evidence="2" type="ORF">J3359_15350</name>
</gene>
<organism evidence="2 3">
    <name type="scientific">Polaribacter cellanae</name>
    <dbReference type="NCBI Taxonomy" id="2818493"/>
    <lineage>
        <taxon>Bacteria</taxon>
        <taxon>Pseudomonadati</taxon>
        <taxon>Bacteroidota</taxon>
        <taxon>Flavobacteriia</taxon>
        <taxon>Flavobacteriales</taxon>
        <taxon>Flavobacteriaceae</taxon>
    </lineage>
</organism>
<name>A0A975H6Q6_9FLAO</name>
<dbReference type="AlphaFoldDB" id="A0A975H6Q6"/>
<reference evidence="2 3" key="1">
    <citation type="submission" date="2021-03" db="EMBL/GenBank/DDBJ databases">
        <title>Complete genome of Polaribacter_sp.SM13.</title>
        <authorList>
            <person name="Jeong S.W."/>
            <person name="Bae J.W."/>
        </authorList>
    </citation>
    <scope>NUCLEOTIDE SEQUENCE [LARGE SCALE GENOMIC DNA]</scope>
    <source>
        <strain evidence="2 3">SM13</strain>
    </source>
</reference>
<protein>
    <recommendedName>
        <fullName evidence="4">Outer membrane protein beta-barrel domain-containing protein</fullName>
    </recommendedName>
</protein>
<dbReference type="KEGG" id="pcea:J3359_15350"/>